<sequence length="395" mass="44791">MTSQLFLRLNIPWILIWSVLGALAWLDLLSWPLAFLLCALLLPLGYGILTQKLQSPAEKPATYPDHHPQLSNQWPQEVAQVSQTLHQQFQDSRADLQQTRHLTEDAINQLINNFTEMVTALGEQQTLANEVTDSFMKGDHYQNFGAFIQDTNNTFDIFMDNAVQSSKFAMGLVDIMDDVSKKIENILGLLEQIYGISSQTNLLALNASIEAARAGEAGRGFAVVADEVRTLSQKTSSFSDDIRTLVTDLRSSFDRADASIQKISSVDMSFATDAMQRVTDFMQLLQQHQENTDEVVRRQSELSNQVQTRVNQAMTLLQFQDMNSQLISHVDQRLQALNQIFERLAHAKQPLDHQDLYQVLQDCHQATQDAEQHIQSMRHKPVNQTNMDEGEIELF</sequence>
<evidence type="ECO:0000313" key="14">
    <source>
        <dbReference type="Proteomes" id="UP000242999"/>
    </source>
</evidence>
<dbReference type="Gene3D" id="1.10.287.950">
    <property type="entry name" value="Methyl-accepting chemotaxis protein"/>
    <property type="match status" value="1"/>
</dbReference>
<evidence type="ECO:0000313" key="13">
    <source>
        <dbReference type="EMBL" id="SEI60649.1"/>
    </source>
</evidence>
<accession>A0A1H6RYC4</accession>
<dbReference type="GO" id="GO:0005886">
    <property type="term" value="C:plasma membrane"/>
    <property type="evidence" value="ECO:0007669"/>
    <property type="project" value="UniProtKB-SubCell"/>
</dbReference>
<keyword evidence="6 11" id="KW-1133">Transmembrane helix</keyword>
<dbReference type="GO" id="GO:0006935">
    <property type="term" value="P:chemotaxis"/>
    <property type="evidence" value="ECO:0007669"/>
    <property type="project" value="UniProtKB-KW"/>
</dbReference>
<evidence type="ECO:0000256" key="7">
    <source>
        <dbReference type="ARBA" id="ARBA00023136"/>
    </source>
</evidence>
<dbReference type="RefSeq" id="WP_177166814.1">
    <property type="nucleotide sequence ID" value="NZ_FNYH01000005.1"/>
</dbReference>
<evidence type="ECO:0000259" key="12">
    <source>
        <dbReference type="PROSITE" id="PS50111"/>
    </source>
</evidence>
<reference evidence="14" key="1">
    <citation type="submission" date="2016-10" db="EMBL/GenBank/DDBJ databases">
        <authorList>
            <person name="Varghese N."/>
            <person name="Submissions S."/>
        </authorList>
    </citation>
    <scope>NUCLEOTIDE SEQUENCE [LARGE SCALE GENOMIC DNA]</scope>
    <source>
        <strain evidence="14">DSM 7165</strain>
    </source>
</reference>
<dbReference type="SUPFAM" id="SSF58104">
    <property type="entry name" value="Methyl-accepting chemotaxis protein (MCP) signaling domain"/>
    <property type="match status" value="1"/>
</dbReference>
<keyword evidence="14" id="KW-1185">Reference proteome</keyword>
<dbReference type="PANTHER" id="PTHR32089:SF39">
    <property type="entry name" value="METHYL-ACCEPTING CHEMOTAXIS PROTEIN HLYB"/>
    <property type="match status" value="1"/>
</dbReference>
<evidence type="ECO:0000256" key="1">
    <source>
        <dbReference type="ARBA" id="ARBA00004651"/>
    </source>
</evidence>
<evidence type="ECO:0000256" key="10">
    <source>
        <dbReference type="SAM" id="MobiDB-lite"/>
    </source>
</evidence>
<keyword evidence="7 11" id="KW-0472">Membrane</keyword>
<dbReference type="PROSITE" id="PS50111">
    <property type="entry name" value="CHEMOTAXIS_TRANSDUC_2"/>
    <property type="match status" value="1"/>
</dbReference>
<feature type="region of interest" description="Disordered" evidence="10">
    <location>
        <begin position="370"/>
        <end position="395"/>
    </location>
</feature>
<dbReference type="InterPro" id="IPR004089">
    <property type="entry name" value="MCPsignal_dom"/>
</dbReference>
<dbReference type="STRING" id="64971.SAMN05421831_10594"/>
<evidence type="ECO:0000256" key="6">
    <source>
        <dbReference type="ARBA" id="ARBA00022989"/>
    </source>
</evidence>
<evidence type="ECO:0000256" key="4">
    <source>
        <dbReference type="ARBA" id="ARBA00022500"/>
    </source>
</evidence>
<dbReference type="EMBL" id="FNYH01000005">
    <property type="protein sequence ID" value="SEI60649.1"/>
    <property type="molecule type" value="Genomic_DNA"/>
</dbReference>
<comment type="subcellular location">
    <subcellularLocation>
        <location evidence="1">Cell membrane</location>
        <topology evidence="1">Multi-pass membrane protein</topology>
    </subcellularLocation>
</comment>
<dbReference type="GO" id="GO:0007165">
    <property type="term" value="P:signal transduction"/>
    <property type="evidence" value="ECO:0007669"/>
    <property type="project" value="UniProtKB-KW"/>
</dbReference>
<protein>
    <submittedName>
        <fullName evidence="13">Methyl-accepting chemotaxis protein</fullName>
    </submittedName>
</protein>
<dbReference type="Proteomes" id="UP000242999">
    <property type="component" value="Unassembled WGS sequence"/>
</dbReference>
<feature type="domain" description="Methyl-accepting transducer" evidence="12">
    <location>
        <begin position="173"/>
        <end position="328"/>
    </location>
</feature>
<keyword evidence="5 11" id="KW-0812">Transmembrane</keyword>
<dbReference type="Pfam" id="PF00015">
    <property type="entry name" value="MCPsignal"/>
    <property type="match status" value="1"/>
</dbReference>
<proteinExistence type="predicted"/>
<evidence type="ECO:0000256" key="3">
    <source>
        <dbReference type="ARBA" id="ARBA00022481"/>
    </source>
</evidence>
<evidence type="ECO:0000256" key="11">
    <source>
        <dbReference type="SAM" id="Phobius"/>
    </source>
</evidence>
<keyword evidence="4" id="KW-0145">Chemotaxis</keyword>
<keyword evidence="3" id="KW-0488">Methylation</keyword>
<dbReference type="SMART" id="SM00283">
    <property type="entry name" value="MA"/>
    <property type="match status" value="1"/>
</dbReference>
<evidence type="ECO:0000256" key="9">
    <source>
        <dbReference type="PROSITE-ProRule" id="PRU00284"/>
    </source>
</evidence>
<evidence type="ECO:0000256" key="5">
    <source>
        <dbReference type="ARBA" id="ARBA00022692"/>
    </source>
</evidence>
<keyword evidence="2" id="KW-1003">Cell membrane</keyword>
<dbReference type="AlphaFoldDB" id="A0A1H6RYC4"/>
<dbReference type="PANTHER" id="PTHR32089">
    <property type="entry name" value="METHYL-ACCEPTING CHEMOTAXIS PROTEIN MCPB"/>
    <property type="match status" value="1"/>
</dbReference>
<evidence type="ECO:0000256" key="2">
    <source>
        <dbReference type="ARBA" id="ARBA00022475"/>
    </source>
</evidence>
<evidence type="ECO:0000256" key="8">
    <source>
        <dbReference type="ARBA" id="ARBA00023224"/>
    </source>
</evidence>
<feature type="transmembrane region" description="Helical" evidence="11">
    <location>
        <begin position="7"/>
        <end position="25"/>
    </location>
</feature>
<organism evidence="13 14">
    <name type="scientific">Allopseudospirillum japonicum</name>
    <dbReference type="NCBI Taxonomy" id="64971"/>
    <lineage>
        <taxon>Bacteria</taxon>
        <taxon>Pseudomonadati</taxon>
        <taxon>Pseudomonadota</taxon>
        <taxon>Gammaproteobacteria</taxon>
        <taxon>Oceanospirillales</taxon>
        <taxon>Oceanospirillaceae</taxon>
        <taxon>Allopseudospirillum</taxon>
    </lineage>
</organism>
<keyword evidence="8 9" id="KW-0807">Transducer</keyword>
<gene>
    <name evidence="13" type="ORF">SAMN05421831_10594</name>
</gene>
<name>A0A1H6RYC4_9GAMM</name>